<name>A0A0B8TB48_9SPHI</name>
<dbReference type="PATRIC" id="fig|1229276.3.peg.872"/>
<keyword evidence="3" id="KW-1185">Reference proteome</keyword>
<organism evidence="2 3">
    <name type="scientific">Sphingobacterium deserti</name>
    <dbReference type="NCBI Taxonomy" id="1229276"/>
    <lineage>
        <taxon>Bacteria</taxon>
        <taxon>Pseudomonadati</taxon>
        <taxon>Bacteroidota</taxon>
        <taxon>Sphingobacteriia</taxon>
        <taxon>Sphingobacteriales</taxon>
        <taxon>Sphingobacteriaceae</taxon>
        <taxon>Sphingobacterium</taxon>
    </lineage>
</organism>
<keyword evidence="1" id="KW-0812">Transmembrane</keyword>
<feature type="transmembrane region" description="Helical" evidence="1">
    <location>
        <begin position="20"/>
        <end position="43"/>
    </location>
</feature>
<protein>
    <submittedName>
        <fullName evidence="2">Uncharacterized protein</fullName>
    </submittedName>
</protein>
<accession>A0A0B8TB48</accession>
<reference evidence="2 3" key="2">
    <citation type="journal article" date="2015" name="PLoS ONE">
        <title>Whole-Genome Optical Mapping and Finished Genome Sequence of Sphingobacterium deserti sp. nov., a New Species Isolated from the Western Desert of China.</title>
        <authorList>
            <person name="Teng C."/>
            <person name="Zhou Z."/>
            <person name="Molnar I."/>
            <person name="Li X."/>
            <person name="Tang R."/>
            <person name="Chen M."/>
            <person name="Wang L."/>
            <person name="Su S."/>
            <person name="Zhang W."/>
            <person name="Lin M."/>
        </authorList>
    </citation>
    <scope>NUCLEOTIDE SEQUENCE [LARGE SCALE GENOMIC DNA]</scope>
    <source>
        <strain evidence="3">ACCC05744</strain>
    </source>
</reference>
<keyword evidence="1" id="KW-1133">Transmembrane helix</keyword>
<evidence type="ECO:0000256" key="1">
    <source>
        <dbReference type="SAM" id="Phobius"/>
    </source>
</evidence>
<dbReference type="AlphaFoldDB" id="A0A0B8TB48"/>
<reference evidence="3" key="1">
    <citation type="submission" date="2014-04" db="EMBL/GenBank/DDBJ databases">
        <title>Whole-Genome optical mapping and complete genome sequence of Sphingobacterium deserti sp. nov., a new spaces isolated from desert in the west of China.</title>
        <authorList>
            <person name="Teng C."/>
            <person name="Zhou Z."/>
            <person name="Li X."/>
            <person name="Chen M."/>
            <person name="Lin M."/>
            <person name="Wang L."/>
            <person name="Su S."/>
            <person name="Zhang C."/>
            <person name="Zhang W."/>
        </authorList>
    </citation>
    <scope>NUCLEOTIDE SEQUENCE [LARGE SCALE GENOMIC DNA]</scope>
    <source>
        <strain evidence="3">ACCC05744</strain>
    </source>
</reference>
<dbReference type="Proteomes" id="UP000031802">
    <property type="component" value="Unassembled WGS sequence"/>
</dbReference>
<proteinExistence type="predicted"/>
<evidence type="ECO:0000313" key="2">
    <source>
        <dbReference type="EMBL" id="KGE15365.1"/>
    </source>
</evidence>
<sequence>MYHILSYLNHFMWLVQRYRLHRLTTLLAFMKIFIVFFLLIGMVSCTNYRFAKKGHFIDGVDEYFNLDQQINVWLYMDYLAYNGNTGLRMDSLYPKDREIFDLVGLKGKGGQILFTAKPKNRLNYHLAVLKHRRSDFDYSSYARFDGKSAHYFYKDFEYDFLVIRHVIIPYDGKRLISMVYYVDKDKHASDGFKMLNYLADINAQELQLKEPFRNYWQVSDCLDNNKLSLTFKIRQNLTKKEKFVYLKMYTLYENNKGISYAKILTRKDPDSLSLSLCPNSYAIEYRNGHDELLHIDTLHIADGRDH</sequence>
<dbReference type="EMBL" id="JJMU01000013">
    <property type="protein sequence ID" value="KGE15365.1"/>
    <property type="molecule type" value="Genomic_DNA"/>
</dbReference>
<evidence type="ECO:0000313" key="3">
    <source>
        <dbReference type="Proteomes" id="UP000031802"/>
    </source>
</evidence>
<comment type="caution">
    <text evidence="2">The sequence shown here is derived from an EMBL/GenBank/DDBJ whole genome shotgun (WGS) entry which is preliminary data.</text>
</comment>
<keyword evidence="1" id="KW-0472">Membrane</keyword>
<gene>
    <name evidence="2" type="ORF">DI53_0847</name>
</gene>
<dbReference type="STRING" id="1229276.DI53_0847"/>